<dbReference type="OrthoDB" id="9791737at2"/>
<gene>
    <name evidence="9" type="primary">cas2</name>
    <name evidence="10" type="ORF">CBF37_03510</name>
</gene>
<dbReference type="NCBIfam" id="TIGR01573">
    <property type="entry name" value="cas2"/>
    <property type="match status" value="1"/>
</dbReference>
<dbReference type="InterPro" id="IPR019199">
    <property type="entry name" value="Virulence_VapD/CRISPR_Cas2"/>
</dbReference>
<dbReference type="AlphaFoldDB" id="A0A430A0H8"/>
<dbReference type="Gene3D" id="3.30.70.240">
    <property type="match status" value="1"/>
</dbReference>
<comment type="caution">
    <text evidence="10">The sequence shown here is derived from an EMBL/GenBank/DDBJ whole genome shotgun (WGS) entry which is preliminary data.</text>
</comment>
<dbReference type="EC" id="3.1.-.-" evidence="9"/>
<keyword evidence="8 9" id="KW-0051">Antiviral defense</keyword>
<dbReference type="EMBL" id="NGJS01000003">
    <property type="protein sequence ID" value="RST99805.1"/>
    <property type="molecule type" value="Genomic_DNA"/>
</dbReference>
<keyword evidence="7 9" id="KW-0460">Magnesium</keyword>
<dbReference type="RefSeq" id="WP_125983338.1">
    <property type="nucleotide sequence ID" value="NZ_NGJS01000003.1"/>
</dbReference>
<sequence length="113" mass="13448">MSYRYMRMLVMFDMPTETAEDRKSYRRFRKFILSEGFIMHQFSVYSKILLNNTASKAMIARLKKENPKKGFITILTVTEKQFSRMIYLSGERDECIANQDSRVIFLGDNYDDD</sequence>
<name>A0A430A0H8_9ENTE</name>
<comment type="function">
    <text evidence="9">CRISPR (clustered regularly interspaced short palindromic repeat), is an adaptive immune system that provides protection against mobile genetic elements (viruses, transposable elements and conjugative plasmids). CRISPR clusters contain sequences complementary to antecedent mobile elements and target invading nucleic acids. CRISPR clusters are transcribed and processed into CRISPR RNA (crRNA). Functions as a ssRNA-specific endoribonuclease. Involved in the integration of spacer DNA into the CRISPR cassette.</text>
</comment>
<evidence type="ECO:0000256" key="7">
    <source>
        <dbReference type="ARBA" id="ARBA00022842"/>
    </source>
</evidence>
<evidence type="ECO:0000256" key="5">
    <source>
        <dbReference type="ARBA" id="ARBA00022759"/>
    </source>
</evidence>
<evidence type="ECO:0000256" key="9">
    <source>
        <dbReference type="HAMAP-Rule" id="MF_01471"/>
    </source>
</evidence>
<comment type="subunit">
    <text evidence="9">Homodimer, forms a heterotetramer with a Cas1 homodimer.</text>
</comment>
<comment type="similarity">
    <text evidence="2 9">Belongs to the CRISPR-associated endoribonuclease Cas2 protein family.</text>
</comment>
<keyword evidence="11" id="KW-1185">Reference proteome</keyword>
<keyword evidence="3 9" id="KW-0540">Nuclease</keyword>
<evidence type="ECO:0000256" key="3">
    <source>
        <dbReference type="ARBA" id="ARBA00022722"/>
    </source>
</evidence>
<evidence type="ECO:0000256" key="8">
    <source>
        <dbReference type="ARBA" id="ARBA00023118"/>
    </source>
</evidence>
<dbReference type="GO" id="GO:0043571">
    <property type="term" value="P:maintenance of CRISPR repeat elements"/>
    <property type="evidence" value="ECO:0007669"/>
    <property type="project" value="UniProtKB-UniRule"/>
</dbReference>
<dbReference type="Proteomes" id="UP000287857">
    <property type="component" value="Unassembled WGS sequence"/>
</dbReference>
<evidence type="ECO:0000256" key="2">
    <source>
        <dbReference type="ARBA" id="ARBA00009959"/>
    </source>
</evidence>
<feature type="binding site" evidence="9">
    <location>
        <position position="13"/>
    </location>
    <ligand>
        <name>Mg(2+)</name>
        <dbReference type="ChEBI" id="CHEBI:18420"/>
        <note>catalytic</note>
    </ligand>
</feature>
<proteinExistence type="inferred from homology"/>
<dbReference type="GO" id="GO:0016787">
    <property type="term" value="F:hydrolase activity"/>
    <property type="evidence" value="ECO:0007669"/>
    <property type="project" value="UniProtKB-KW"/>
</dbReference>
<evidence type="ECO:0000313" key="11">
    <source>
        <dbReference type="Proteomes" id="UP000287857"/>
    </source>
</evidence>
<dbReference type="GO" id="GO:0046872">
    <property type="term" value="F:metal ion binding"/>
    <property type="evidence" value="ECO:0007669"/>
    <property type="project" value="UniProtKB-UniRule"/>
</dbReference>
<evidence type="ECO:0000256" key="1">
    <source>
        <dbReference type="ARBA" id="ARBA00001946"/>
    </source>
</evidence>
<evidence type="ECO:0000313" key="10">
    <source>
        <dbReference type="EMBL" id="RST99805.1"/>
    </source>
</evidence>
<keyword evidence="4 9" id="KW-0479">Metal-binding</keyword>
<dbReference type="GO" id="GO:0004521">
    <property type="term" value="F:RNA endonuclease activity"/>
    <property type="evidence" value="ECO:0007669"/>
    <property type="project" value="InterPro"/>
</dbReference>
<dbReference type="Pfam" id="PF09827">
    <property type="entry name" value="CRISPR_Cas2"/>
    <property type="match status" value="1"/>
</dbReference>
<reference evidence="10 11" key="1">
    <citation type="submission" date="2017-05" db="EMBL/GenBank/DDBJ databases">
        <title>Vagococcus spp. assemblies.</title>
        <authorList>
            <person name="Gulvik C.A."/>
        </authorList>
    </citation>
    <scope>NUCLEOTIDE SEQUENCE [LARGE SCALE GENOMIC DNA]</scope>
    <source>
        <strain evidence="10 11">SS1995</strain>
    </source>
</reference>
<organism evidence="10 11">
    <name type="scientific">Vagococcus vulneris</name>
    <dbReference type="NCBI Taxonomy" id="1977869"/>
    <lineage>
        <taxon>Bacteria</taxon>
        <taxon>Bacillati</taxon>
        <taxon>Bacillota</taxon>
        <taxon>Bacilli</taxon>
        <taxon>Lactobacillales</taxon>
        <taxon>Enterococcaceae</taxon>
        <taxon>Vagococcus</taxon>
    </lineage>
</organism>
<comment type="cofactor">
    <cofactor evidence="1 9">
        <name>Mg(2+)</name>
        <dbReference type="ChEBI" id="CHEBI:18420"/>
    </cofactor>
</comment>
<dbReference type="CDD" id="cd09638">
    <property type="entry name" value="Cas2_I_II_III"/>
    <property type="match status" value="1"/>
</dbReference>
<dbReference type="SUPFAM" id="SSF143430">
    <property type="entry name" value="TTP0101/SSO1404-like"/>
    <property type="match status" value="1"/>
</dbReference>
<evidence type="ECO:0000256" key="6">
    <source>
        <dbReference type="ARBA" id="ARBA00022801"/>
    </source>
</evidence>
<dbReference type="HAMAP" id="MF_01471">
    <property type="entry name" value="Cas2"/>
    <property type="match status" value="1"/>
</dbReference>
<protein>
    <recommendedName>
        <fullName evidence="9">CRISPR-associated endoribonuclease Cas2</fullName>
        <ecNumber evidence="9">3.1.-.-</ecNumber>
    </recommendedName>
</protein>
<keyword evidence="5 9" id="KW-0255">Endonuclease</keyword>
<accession>A0A430A0H8</accession>
<dbReference type="InterPro" id="IPR021127">
    <property type="entry name" value="CRISPR_associated_Cas2"/>
</dbReference>
<evidence type="ECO:0000256" key="4">
    <source>
        <dbReference type="ARBA" id="ARBA00022723"/>
    </source>
</evidence>
<dbReference type="GO" id="GO:0051607">
    <property type="term" value="P:defense response to virus"/>
    <property type="evidence" value="ECO:0007669"/>
    <property type="project" value="UniProtKB-UniRule"/>
</dbReference>
<keyword evidence="6 9" id="KW-0378">Hydrolase</keyword>